<keyword evidence="1" id="KW-0472">Membrane</keyword>
<protein>
    <submittedName>
        <fullName evidence="2">Uncharacterized protein</fullName>
    </submittedName>
</protein>
<feature type="transmembrane region" description="Helical" evidence="1">
    <location>
        <begin position="12"/>
        <end position="32"/>
    </location>
</feature>
<keyword evidence="1" id="KW-1133">Transmembrane helix</keyword>
<feature type="transmembrane region" description="Helical" evidence="1">
    <location>
        <begin position="97"/>
        <end position="116"/>
    </location>
</feature>
<sequence>MENKTDFLLKLSDYFVAVLIGSLSAVAIHFAVSPSWSMPTAMLAGMALGMVVMAVIILPFSLVGGIFEIIMPGMFIANFTGMACGMWIVAYTPSLKALLAFGFLTGALINIGFNLYDRSLHGEISPVKEDSLK</sequence>
<name>A0A3B1BTJ1_9ZZZZ</name>
<evidence type="ECO:0000256" key="1">
    <source>
        <dbReference type="SAM" id="Phobius"/>
    </source>
</evidence>
<dbReference type="AlphaFoldDB" id="A0A3B1BTJ1"/>
<proteinExistence type="predicted"/>
<dbReference type="EMBL" id="UOGB01000008">
    <property type="protein sequence ID" value="VAX15164.1"/>
    <property type="molecule type" value="Genomic_DNA"/>
</dbReference>
<organism evidence="2">
    <name type="scientific">hydrothermal vent metagenome</name>
    <dbReference type="NCBI Taxonomy" id="652676"/>
    <lineage>
        <taxon>unclassified sequences</taxon>
        <taxon>metagenomes</taxon>
        <taxon>ecological metagenomes</taxon>
    </lineage>
</organism>
<feature type="transmembrane region" description="Helical" evidence="1">
    <location>
        <begin position="69"/>
        <end position="91"/>
    </location>
</feature>
<reference evidence="2" key="1">
    <citation type="submission" date="2018-06" db="EMBL/GenBank/DDBJ databases">
        <authorList>
            <person name="Zhirakovskaya E."/>
        </authorList>
    </citation>
    <scope>NUCLEOTIDE SEQUENCE</scope>
</reference>
<gene>
    <name evidence="2" type="ORF">MNBD_NITROSPINAE03-1209</name>
</gene>
<accession>A0A3B1BTJ1</accession>
<feature type="transmembrane region" description="Helical" evidence="1">
    <location>
        <begin position="38"/>
        <end position="62"/>
    </location>
</feature>
<evidence type="ECO:0000313" key="2">
    <source>
        <dbReference type="EMBL" id="VAX15164.1"/>
    </source>
</evidence>
<keyword evidence="1" id="KW-0812">Transmembrane</keyword>